<feature type="domain" description="RING-type" evidence="5">
    <location>
        <begin position="119"/>
        <end position="161"/>
    </location>
</feature>
<dbReference type="Proteomes" id="UP001634007">
    <property type="component" value="Unassembled WGS sequence"/>
</dbReference>
<dbReference type="InterPro" id="IPR001841">
    <property type="entry name" value="Znf_RING"/>
</dbReference>
<dbReference type="SUPFAM" id="SSF57850">
    <property type="entry name" value="RING/U-box"/>
    <property type="match status" value="1"/>
</dbReference>
<dbReference type="PANTHER" id="PTHR45969:SF5">
    <property type="entry name" value="E3 UBIQUITIN-PROTEIN LIGASE RHA2A"/>
    <property type="match status" value="1"/>
</dbReference>
<proteinExistence type="predicted"/>
<evidence type="ECO:0000256" key="2">
    <source>
        <dbReference type="ARBA" id="ARBA00022771"/>
    </source>
</evidence>
<name>A0ABD3JYR5_EUCGL</name>
<evidence type="ECO:0000313" key="7">
    <source>
        <dbReference type="Proteomes" id="UP001634007"/>
    </source>
</evidence>
<dbReference type="AlphaFoldDB" id="A0ABD3JYR5"/>
<protein>
    <recommendedName>
        <fullName evidence="5">RING-type domain-containing protein</fullName>
    </recommendedName>
</protein>
<evidence type="ECO:0000256" key="1">
    <source>
        <dbReference type="ARBA" id="ARBA00022723"/>
    </source>
</evidence>
<organism evidence="6 7">
    <name type="scientific">Eucalyptus globulus</name>
    <name type="common">Tasmanian blue gum</name>
    <dbReference type="NCBI Taxonomy" id="34317"/>
    <lineage>
        <taxon>Eukaryota</taxon>
        <taxon>Viridiplantae</taxon>
        <taxon>Streptophyta</taxon>
        <taxon>Embryophyta</taxon>
        <taxon>Tracheophyta</taxon>
        <taxon>Spermatophyta</taxon>
        <taxon>Magnoliopsida</taxon>
        <taxon>eudicotyledons</taxon>
        <taxon>Gunneridae</taxon>
        <taxon>Pentapetalae</taxon>
        <taxon>rosids</taxon>
        <taxon>malvids</taxon>
        <taxon>Myrtales</taxon>
        <taxon>Myrtaceae</taxon>
        <taxon>Myrtoideae</taxon>
        <taxon>Eucalypteae</taxon>
        <taxon>Eucalyptus</taxon>
    </lineage>
</organism>
<reference evidence="6 7" key="1">
    <citation type="submission" date="2024-11" db="EMBL/GenBank/DDBJ databases">
        <title>Chromosome-level genome assembly of Eucalyptus globulus Labill. provides insights into its genome evolution.</title>
        <authorList>
            <person name="Li X."/>
        </authorList>
    </citation>
    <scope>NUCLEOTIDE SEQUENCE [LARGE SCALE GENOMIC DNA]</scope>
    <source>
        <strain evidence="6">CL2024</strain>
        <tissue evidence="6">Fresh tender leaves</tissue>
    </source>
</reference>
<dbReference type="SMART" id="SM00184">
    <property type="entry name" value="RING"/>
    <property type="match status" value="1"/>
</dbReference>
<evidence type="ECO:0000313" key="6">
    <source>
        <dbReference type="EMBL" id="KAL3731409.1"/>
    </source>
</evidence>
<dbReference type="Gene3D" id="3.30.40.10">
    <property type="entry name" value="Zinc/RING finger domain, C3HC4 (zinc finger)"/>
    <property type="match status" value="1"/>
</dbReference>
<dbReference type="Pfam" id="PF13639">
    <property type="entry name" value="zf-RING_2"/>
    <property type="match status" value="1"/>
</dbReference>
<keyword evidence="3" id="KW-0862">Zinc</keyword>
<gene>
    <name evidence="6" type="ORF">ACJRO7_028308</name>
</gene>
<keyword evidence="1" id="KW-0479">Metal-binding</keyword>
<dbReference type="PROSITE" id="PS50089">
    <property type="entry name" value="ZF_RING_2"/>
    <property type="match status" value="1"/>
</dbReference>
<keyword evidence="2 4" id="KW-0863">Zinc-finger</keyword>
<comment type="caution">
    <text evidence="6">The sequence shown here is derived from an EMBL/GenBank/DDBJ whole genome shotgun (WGS) entry which is preliminary data.</text>
</comment>
<dbReference type="EMBL" id="JBJKBG010000007">
    <property type="protein sequence ID" value="KAL3731409.1"/>
    <property type="molecule type" value="Genomic_DNA"/>
</dbReference>
<dbReference type="GO" id="GO:0008270">
    <property type="term" value="F:zinc ion binding"/>
    <property type="evidence" value="ECO:0007669"/>
    <property type="project" value="UniProtKB-KW"/>
</dbReference>
<keyword evidence="7" id="KW-1185">Reference proteome</keyword>
<evidence type="ECO:0000256" key="4">
    <source>
        <dbReference type="PROSITE-ProRule" id="PRU00175"/>
    </source>
</evidence>
<sequence length="188" mass="19901">MGLQSQLNDVSSDSIPLLLLALAATCVAHLRSSLSCLLHSLGLPRPLDAPDLDLDPAAPDDDGGDGDARFLSAPLGSGLAGLIVLAEQLNLNRLLSDRFSVEEGGGVGVGGGGTCSECCMVCLCGLGEGDRVRRLPCRHVFHKRCFDGWLDQLKFDCPVCRSKLVPDERVELTARRVGGDVAAFFSPR</sequence>
<dbReference type="PANTHER" id="PTHR45969">
    <property type="entry name" value="RING ZINC FINGER PROTEIN-RELATED"/>
    <property type="match status" value="1"/>
</dbReference>
<dbReference type="InterPro" id="IPR013083">
    <property type="entry name" value="Znf_RING/FYVE/PHD"/>
</dbReference>
<accession>A0ABD3JYR5</accession>
<evidence type="ECO:0000259" key="5">
    <source>
        <dbReference type="PROSITE" id="PS50089"/>
    </source>
</evidence>
<evidence type="ECO:0000256" key="3">
    <source>
        <dbReference type="ARBA" id="ARBA00022833"/>
    </source>
</evidence>